<evidence type="ECO:0000313" key="4">
    <source>
        <dbReference type="Proteomes" id="UP000011648"/>
    </source>
</evidence>
<name>M0A1D0_9EURY</name>
<evidence type="ECO:0000256" key="1">
    <source>
        <dbReference type="ARBA" id="ARBA00006484"/>
    </source>
</evidence>
<dbReference type="InterPro" id="IPR036291">
    <property type="entry name" value="NAD(P)-bd_dom_sf"/>
</dbReference>
<dbReference type="GO" id="GO:0048038">
    <property type="term" value="F:quinone binding"/>
    <property type="evidence" value="ECO:0007669"/>
    <property type="project" value="TreeGrafter"/>
</dbReference>
<dbReference type="GO" id="GO:0016616">
    <property type="term" value="F:oxidoreductase activity, acting on the CH-OH group of donors, NAD or NADP as acceptor"/>
    <property type="evidence" value="ECO:0007669"/>
    <property type="project" value="TreeGrafter"/>
</dbReference>
<keyword evidence="2" id="KW-0560">Oxidoreductase</keyword>
<protein>
    <submittedName>
        <fullName evidence="3">Short-chain dehydrogenase/reductase SDR</fullName>
    </submittedName>
</protein>
<dbReference type="PANTHER" id="PTHR42760:SF133">
    <property type="entry name" value="3-OXOACYL-[ACYL-CARRIER-PROTEIN] REDUCTASE"/>
    <property type="match status" value="1"/>
</dbReference>
<organism evidence="3 4">
    <name type="scientific">Natrialba taiwanensis DSM 12281</name>
    <dbReference type="NCBI Taxonomy" id="1230458"/>
    <lineage>
        <taxon>Archaea</taxon>
        <taxon>Methanobacteriati</taxon>
        <taxon>Methanobacteriota</taxon>
        <taxon>Stenosarchaea group</taxon>
        <taxon>Halobacteria</taxon>
        <taxon>Halobacteriales</taxon>
        <taxon>Natrialbaceae</taxon>
        <taxon>Natrialba</taxon>
    </lineage>
</organism>
<dbReference type="PANTHER" id="PTHR42760">
    <property type="entry name" value="SHORT-CHAIN DEHYDROGENASES/REDUCTASES FAMILY MEMBER"/>
    <property type="match status" value="1"/>
</dbReference>
<dbReference type="EMBL" id="AOIL01000030">
    <property type="protein sequence ID" value="ELY92429.1"/>
    <property type="molecule type" value="Genomic_DNA"/>
</dbReference>
<dbReference type="PATRIC" id="fig|1230458.4.peg.1798"/>
<keyword evidence="4" id="KW-1185">Reference proteome</keyword>
<dbReference type="CDD" id="cd05233">
    <property type="entry name" value="SDR_c"/>
    <property type="match status" value="1"/>
</dbReference>
<evidence type="ECO:0000256" key="2">
    <source>
        <dbReference type="ARBA" id="ARBA00023002"/>
    </source>
</evidence>
<proteinExistence type="inferred from homology"/>
<sequence>MNNLSLDGRTVLVTGSARGIGRELLLSMADHGARTAVHYHTSAEAAREVAAEARSRGAEDTMTVQGDVTDPDSVDGLFAAVESELGPVDVLVNNVGDFAPRRWDELEFETWNHVLETNLNGTYLCSKRALPAMRESDSDSDGEYGRIVNIGYASSEKGLVSPVNFPYFVAKAGVLMFTRMLAAETQDDGITVNAISPYVVENSEEFPEELPRNRPASFDDLIQPLLFFLDPDSGYISGENVEVDGGWLPEHV</sequence>
<dbReference type="FunFam" id="3.40.50.720:FF:000084">
    <property type="entry name" value="Short-chain dehydrogenase reductase"/>
    <property type="match status" value="1"/>
</dbReference>
<dbReference type="GO" id="GO:0006633">
    <property type="term" value="P:fatty acid biosynthetic process"/>
    <property type="evidence" value="ECO:0007669"/>
    <property type="project" value="TreeGrafter"/>
</dbReference>
<dbReference type="Pfam" id="PF13561">
    <property type="entry name" value="adh_short_C2"/>
    <property type="match status" value="1"/>
</dbReference>
<dbReference type="PRINTS" id="PR00081">
    <property type="entry name" value="GDHRDH"/>
</dbReference>
<dbReference type="OrthoDB" id="7442at2157"/>
<dbReference type="RefSeq" id="WP_006825563.1">
    <property type="nucleotide sequence ID" value="NZ_AOIL01000030.1"/>
</dbReference>
<dbReference type="Gene3D" id="3.40.50.720">
    <property type="entry name" value="NAD(P)-binding Rossmann-like Domain"/>
    <property type="match status" value="1"/>
</dbReference>
<evidence type="ECO:0000313" key="3">
    <source>
        <dbReference type="EMBL" id="ELY92429.1"/>
    </source>
</evidence>
<dbReference type="SUPFAM" id="SSF51735">
    <property type="entry name" value="NAD(P)-binding Rossmann-fold domains"/>
    <property type="match status" value="1"/>
</dbReference>
<gene>
    <name evidence="3" type="ORF">C484_08994</name>
</gene>
<dbReference type="STRING" id="1230458.C484_08994"/>
<dbReference type="PRINTS" id="PR00080">
    <property type="entry name" value="SDRFAMILY"/>
</dbReference>
<dbReference type="Proteomes" id="UP000011648">
    <property type="component" value="Unassembled WGS sequence"/>
</dbReference>
<dbReference type="InterPro" id="IPR002347">
    <property type="entry name" value="SDR_fam"/>
</dbReference>
<comment type="similarity">
    <text evidence="1">Belongs to the short-chain dehydrogenases/reductases (SDR) family.</text>
</comment>
<accession>M0A1D0</accession>
<dbReference type="AlphaFoldDB" id="M0A1D0"/>
<comment type="caution">
    <text evidence="3">The sequence shown here is derived from an EMBL/GenBank/DDBJ whole genome shotgun (WGS) entry which is preliminary data.</text>
</comment>
<reference evidence="3 4" key="1">
    <citation type="journal article" date="2014" name="PLoS Genet.">
        <title>Phylogenetically driven sequencing of extremely halophilic archaea reveals strategies for static and dynamic osmo-response.</title>
        <authorList>
            <person name="Becker E.A."/>
            <person name="Seitzer P.M."/>
            <person name="Tritt A."/>
            <person name="Larsen D."/>
            <person name="Krusor M."/>
            <person name="Yao A.I."/>
            <person name="Wu D."/>
            <person name="Madern D."/>
            <person name="Eisen J.A."/>
            <person name="Darling A.E."/>
            <person name="Facciotti M.T."/>
        </authorList>
    </citation>
    <scope>NUCLEOTIDE SEQUENCE [LARGE SCALE GENOMIC DNA]</scope>
    <source>
        <strain evidence="3 4">DSM 12281</strain>
    </source>
</reference>